<keyword evidence="2" id="KW-1185">Reference proteome</keyword>
<comment type="caution">
    <text evidence="1">The sequence shown here is derived from an EMBL/GenBank/DDBJ whole genome shotgun (WGS) entry which is preliminary data.</text>
</comment>
<proteinExistence type="predicted"/>
<name>A0ABN7PFZ8_TIMPD</name>
<accession>A0ABN7PFZ8</accession>
<evidence type="ECO:0000313" key="2">
    <source>
        <dbReference type="Proteomes" id="UP001153148"/>
    </source>
</evidence>
<sequence length="29" mass="3298">MLVIIFRVLMSAIATLSFSITRATKRSRD</sequence>
<evidence type="ECO:0000313" key="1">
    <source>
        <dbReference type="EMBL" id="CAG2066695.1"/>
    </source>
</evidence>
<dbReference type="Proteomes" id="UP001153148">
    <property type="component" value="Unassembled WGS sequence"/>
</dbReference>
<protein>
    <submittedName>
        <fullName evidence="1">Uncharacterized protein</fullName>
    </submittedName>
</protein>
<reference evidence="1" key="1">
    <citation type="submission" date="2021-03" db="EMBL/GenBank/DDBJ databases">
        <authorList>
            <person name="Tran Van P."/>
        </authorList>
    </citation>
    <scope>NUCLEOTIDE SEQUENCE</scope>
</reference>
<organism evidence="1 2">
    <name type="scientific">Timema podura</name>
    <name type="common">Walking stick</name>
    <dbReference type="NCBI Taxonomy" id="61482"/>
    <lineage>
        <taxon>Eukaryota</taxon>
        <taxon>Metazoa</taxon>
        <taxon>Ecdysozoa</taxon>
        <taxon>Arthropoda</taxon>
        <taxon>Hexapoda</taxon>
        <taxon>Insecta</taxon>
        <taxon>Pterygota</taxon>
        <taxon>Neoptera</taxon>
        <taxon>Polyneoptera</taxon>
        <taxon>Phasmatodea</taxon>
        <taxon>Timematodea</taxon>
        <taxon>Timematoidea</taxon>
        <taxon>Timematidae</taxon>
        <taxon>Timema</taxon>
    </lineage>
</organism>
<dbReference type="EMBL" id="CAJPIN010057698">
    <property type="protein sequence ID" value="CAG2066695.1"/>
    <property type="molecule type" value="Genomic_DNA"/>
</dbReference>
<gene>
    <name evidence="1" type="ORF">TPAB3V08_LOCUS13638</name>
</gene>